<feature type="domain" description="DUF4055" evidence="2">
    <location>
        <begin position="304"/>
        <end position="449"/>
    </location>
</feature>
<dbReference type="OrthoDB" id="6443at10239"/>
<dbReference type="EMBL" id="KF977490">
    <property type="protein sequence ID" value="AHJ10685.1"/>
    <property type="molecule type" value="Genomic_DNA"/>
</dbReference>
<evidence type="ECO:0000259" key="2">
    <source>
        <dbReference type="Pfam" id="PF13264"/>
    </source>
</evidence>
<organism evidence="3 4">
    <name type="scientific">Rhizobium phage vB_RglS_P106B</name>
    <dbReference type="NCBI Taxonomy" id="1458697"/>
    <lineage>
        <taxon>Viruses</taxon>
        <taxon>Duplodnaviria</taxon>
        <taxon>Heunggongvirae</taxon>
        <taxon>Uroviricota</taxon>
        <taxon>Caudoviricetes</taxon>
        <taxon>Rigallicvirus</taxon>
        <taxon>Rigallicvirus P106B</taxon>
    </lineage>
</organism>
<evidence type="ECO:0000256" key="1">
    <source>
        <dbReference type="SAM" id="MobiDB-lite"/>
    </source>
</evidence>
<dbReference type="Proteomes" id="UP000019367">
    <property type="component" value="Segment"/>
</dbReference>
<feature type="region of interest" description="Disordered" evidence="1">
    <location>
        <begin position="504"/>
        <end position="553"/>
    </location>
</feature>
<keyword evidence="4" id="KW-1185">Reference proteome</keyword>
<dbReference type="RefSeq" id="YP_009005928.1">
    <property type="nucleotide sequence ID" value="NC_023566.1"/>
</dbReference>
<dbReference type="GeneID" id="18502949"/>
<name>W6E8D1_9CAUD</name>
<proteinExistence type="predicted"/>
<reference evidence="3 4" key="1">
    <citation type="journal article" date="2015" name="Microbiology">
        <title>Genomic and phenotypic characterization of Rhizobium gallicum phage vB_RglS_P106B.</title>
        <authorList>
            <person name="Halmillawewa A.P."/>
            <person name="Restrepo-Cordoba M."/>
            <person name="Yost C.K."/>
            <person name="Hynes M.F."/>
        </authorList>
    </citation>
    <scope>NUCLEOTIDE SEQUENCE [LARGE SCALE GENOMIC DNA]</scope>
</reference>
<protein>
    <submittedName>
        <fullName evidence="3">Putative structural protein</fullName>
    </submittedName>
</protein>
<sequence>MFRKLHLLSSTAFANNNPGIQTMARYLGAPNPSPLIAAARLAEGQSPSSIDSDEMMKRSPDIAAMVAYWDKTDAIIEGYEAVKACGETYLPSFAEEKKADYDIRLNLTKFTNIYRDIVEGLASKPFEEEVSLLDDDKTKVPEQIEKFAEDVDGEGNNLTAFLSSTFYNGINSAIDWIFVDYPTVDTTVIRTKADEKAAGIQPFWTHILGRNILWVKTQKINGKQELSYIKIYEPGIGERDRVRIFERVNGVVSWQLWEKTDNLVDGKFRFILLDDGVLTIDVIPLVPFYTGRRDGASWKFFPAMQDAADLQIQLYQDESALKFIKTMAGYPMLAANGMRPELEADGKTPKKVAIGPMRLLWGVPNGDGGHGEWKFIEPNAHSMKFLQEENDKTKQDLRELGRQPLTATSGNLTVITTAVAAGKARSAVSAWALGLKNAAENALLITCKWLKISDYKPQVNVYNEFDNFTDGNADLTELGSARKNGDLSRETYWNELKRRKVLSPEFEAEDEEERLLNEIPGDPDLEDEDDGKGKPPVKLPGKKKATKSKQPAA</sequence>
<dbReference type="Pfam" id="PF13264">
    <property type="entry name" value="DUF4055"/>
    <property type="match status" value="1"/>
</dbReference>
<gene>
    <name evidence="3" type="ORF">P106B_02</name>
</gene>
<evidence type="ECO:0000313" key="4">
    <source>
        <dbReference type="Proteomes" id="UP000019367"/>
    </source>
</evidence>
<dbReference type="InterPro" id="IPR025129">
    <property type="entry name" value="DUF4055"/>
</dbReference>
<dbReference type="KEGG" id="vg:18502949"/>
<evidence type="ECO:0000313" key="3">
    <source>
        <dbReference type="EMBL" id="AHJ10685.1"/>
    </source>
</evidence>
<accession>W6E8D1</accession>
<feature type="compositionally biased region" description="Acidic residues" evidence="1">
    <location>
        <begin position="521"/>
        <end position="530"/>
    </location>
</feature>